<protein>
    <submittedName>
        <fullName evidence="1">Uncharacterized protein</fullName>
    </submittedName>
</protein>
<organism evidence="1 2">
    <name type="scientific">Caulobacter phage Seuss</name>
    <dbReference type="NCBI Taxonomy" id="1675601"/>
    <lineage>
        <taxon>Viruses</taxon>
        <taxon>Duplodnaviria</taxon>
        <taxon>Heunggongvirae</taxon>
        <taxon>Uroviricota</taxon>
        <taxon>Caudoviricetes</taxon>
        <taxon>Seussvirus</taxon>
        <taxon>Seussvirus seuss</taxon>
    </lineage>
</organism>
<gene>
    <name evidence="1" type="ORF">CPT_Seuss19</name>
</gene>
<dbReference type="Proteomes" id="UP000221339">
    <property type="component" value="Segment"/>
</dbReference>
<dbReference type="EMBL" id="KT001914">
    <property type="protein sequence ID" value="AKU43545.1"/>
    <property type="molecule type" value="Genomic_DNA"/>
</dbReference>
<reference evidence="1 2" key="1">
    <citation type="journal article" date="2015" name="Genome Announc.">
        <title>Complete Genome Sequence of Caulobacter crescentus Siphophage Seuss.</title>
        <authorList>
            <person name="Sloan J.M."/>
            <person name="Keene J.L."/>
            <person name="Cahill J.L."/>
            <person name="Rasche E.S."/>
            <person name="Kuty Everett G.F."/>
        </authorList>
    </citation>
    <scope>NUCLEOTIDE SEQUENCE [LARGE SCALE GENOMIC DNA]</scope>
</reference>
<proteinExistence type="predicted"/>
<accession>A0A0K1LN32</accession>
<evidence type="ECO:0000313" key="2">
    <source>
        <dbReference type="Proteomes" id="UP000221339"/>
    </source>
</evidence>
<evidence type="ECO:0000313" key="1">
    <source>
        <dbReference type="EMBL" id="AKU43545.1"/>
    </source>
</evidence>
<sequence length="265" mass="27697">MAGEAKTSAFLLSSATIMLGPRANLMSLTPDAHSIGLVKNIQVTTDPSTVVLTQGTQNTEVSAVTNGNPARIAAEVYEYSARNLAYGALLDATGVGFDPIVASYALGTAIASGGTTVVVGAGQGTNFNVGDFLVLADINIPDRVHVGKVASKTTDTLTLDAAYAMPVGMAWAIASTTIYKVNMIKVGAVAKQPTFALKMVGNLPESGEPVTVLFPKVRITKGISLAFQTDNFSNMPFEFAPMALLSGDSFYSDFGSLKTWMIATR</sequence>
<keyword evidence="2" id="KW-1185">Reference proteome</keyword>
<name>A0A0K1LN32_9CAUD</name>